<dbReference type="PANTHER" id="PTHR11157:SF149">
    <property type="entry name" value="ELONGATION OF FATTY ACIDS PROTEIN A-LIKE"/>
    <property type="match status" value="1"/>
</dbReference>
<organism evidence="11 12">
    <name type="scientific">Capsicum annuum</name>
    <name type="common">Capsicum pepper</name>
    <dbReference type="NCBI Taxonomy" id="4072"/>
    <lineage>
        <taxon>Eukaryota</taxon>
        <taxon>Viridiplantae</taxon>
        <taxon>Streptophyta</taxon>
        <taxon>Embryophyta</taxon>
        <taxon>Tracheophyta</taxon>
        <taxon>Spermatophyta</taxon>
        <taxon>Magnoliopsida</taxon>
        <taxon>eudicotyledons</taxon>
        <taxon>Gunneridae</taxon>
        <taxon>Pentapetalae</taxon>
        <taxon>asterids</taxon>
        <taxon>lamiids</taxon>
        <taxon>Solanales</taxon>
        <taxon>Solanaceae</taxon>
        <taxon>Solanoideae</taxon>
        <taxon>Capsiceae</taxon>
        <taxon>Capsicum</taxon>
    </lineage>
</organism>
<evidence type="ECO:0000256" key="5">
    <source>
        <dbReference type="ARBA" id="ARBA00022832"/>
    </source>
</evidence>
<dbReference type="GO" id="GO:0042761">
    <property type="term" value="P:very long-chain fatty acid biosynthetic process"/>
    <property type="evidence" value="ECO:0000318"/>
    <property type="project" value="GO_Central"/>
</dbReference>
<feature type="transmembrane region" description="Helical" evidence="10">
    <location>
        <begin position="117"/>
        <end position="141"/>
    </location>
</feature>
<evidence type="ECO:0000256" key="8">
    <source>
        <dbReference type="ARBA" id="ARBA00023136"/>
    </source>
</evidence>
<keyword evidence="9" id="KW-0275">Fatty acid biosynthesis</keyword>
<dbReference type="OMA" id="WIYICYL"/>
<keyword evidence="6 10" id="KW-1133">Transmembrane helix</keyword>
<feature type="transmembrane region" description="Helical" evidence="10">
    <location>
        <begin position="148"/>
        <end position="167"/>
    </location>
</feature>
<dbReference type="GO" id="GO:0030148">
    <property type="term" value="P:sphingolipid biosynthetic process"/>
    <property type="evidence" value="ECO:0000318"/>
    <property type="project" value="GO_Central"/>
</dbReference>
<dbReference type="Proteomes" id="UP000222542">
    <property type="component" value="Unassembled WGS sequence"/>
</dbReference>
<evidence type="ECO:0000256" key="7">
    <source>
        <dbReference type="ARBA" id="ARBA00023098"/>
    </source>
</evidence>
<dbReference type="GO" id="GO:0009922">
    <property type="term" value="F:fatty acid elongase activity"/>
    <property type="evidence" value="ECO:0000318"/>
    <property type="project" value="GO_Central"/>
</dbReference>
<keyword evidence="2" id="KW-0444">Lipid biosynthesis</keyword>
<reference evidence="11 12" key="2">
    <citation type="journal article" date="2017" name="Genome Biol.">
        <title>New reference genome sequences of hot pepper reveal the massive evolution of plant disease-resistance genes by retroduplication.</title>
        <authorList>
            <person name="Kim S."/>
            <person name="Park J."/>
            <person name="Yeom S.I."/>
            <person name="Kim Y.M."/>
            <person name="Seo E."/>
            <person name="Kim K.T."/>
            <person name="Kim M.S."/>
            <person name="Lee J.M."/>
            <person name="Cheong K."/>
            <person name="Shin H.S."/>
            <person name="Kim S.B."/>
            <person name="Han K."/>
            <person name="Lee J."/>
            <person name="Park M."/>
            <person name="Lee H.A."/>
            <person name="Lee H.Y."/>
            <person name="Lee Y."/>
            <person name="Oh S."/>
            <person name="Lee J.H."/>
            <person name="Choi E."/>
            <person name="Choi E."/>
            <person name="Lee S.E."/>
            <person name="Jeon J."/>
            <person name="Kim H."/>
            <person name="Choi G."/>
            <person name="Song H."/>
            <person name="Lee J."/>
            <person name="Lee S.C."/>
            <person name="Kwon J.K."/>
            <person name="Lee H.Y."/>
            <person name="Koo N."/>
            <person name="Hong Y."/>
            <person name="Kim R.W."/>
            <person name="Kang W.H."/>
            <person name="Huh J.H."/>
            <person name="Kang B.C."/>
            <person name="Yang T.J."/>
            <person name="Lee Y.H."/>
            <person name="Bennetzen J.L."/>
            <person name="Choi D."/>
        </authorList>
    </citation>
    <scope>NUCLEOTIDE SEQUENCE [LARGE SCALE GENOMIC DNA]</scope>
    <source>
        <strain evidence="12">cv. CM334</strain>
    </source>
</reference>
<evidence type="ECO:0000256" key="1">
    <source>
        <dbReference type="ARBA" id="ARBA00004141"/>
    </source>
</evidence>
<evidence type="ECO:0000256" key="3">
    <source>
        <dbReference type="ARBA" id="ARBA00022679"/>
    </source>
</evidence>
<proteinExistence type="predicted"/>
<evidence type="ECO:0000313" key="11">
    <source>
        <dbReference type="EMBL" id="PHT95643.1"/>
    </source>
</evidence>
<keyword evidence="3" id="KW-0808">Transferase</keyword>
<feature type="transmembrane region" description="Helical" evidence="10">
    <location>
        <begin position="206"/>
        <end position="228"/>
    </location>
</feature>
<evidence type="ECO:0000256" key="4">
    <source>
        <dbReference type="ARBA" id="ARBA00022692"/>
    </source>
</evidence>
<name>A0A2G3ANA2_CAPAN</name>
<dbReference type="STRING" id="4072.A0A2G3ANA2"/>
<dbReference type="GO" id="GO:0019367">
    <property type="term" value="P:fatty acid elongation, saturated fatty acid"/>
    <property type="evidence" value="ECO:0000318"/>
    <property type="project" value="GO_Central"/>
</dbReference>
<comment type="subcellular location">
    <subcellularLocation>
        <location evidence="1">Membrane</location>
        <topology evidence="1">Multi-pass membrane protein</topology>
    </subcellularLocation>
</comment>
<evidence type="ECO:0000313" key="12">
    <source>
        <dbReference type="Proteomes" id="UP000222542"/>
    </source>
</evidence>
<feature type="transmembrane region" description="Helical" evidence="10">
    <location>
        <begin position="173"/>
        <end position="194"/>
    </location>
</feature>
<feature type="transmembrane region" description="Helical" evidence="10">
    <location>
        <begin position="240"/>
        <end position="258"/>
    </location>
</feature>
<gene>
    <name evidence="11" type="ORF">T459_03525</name>
</gene>
<keyword evidence="8 10" id="KW-0472">Membrane</keyword>
<dbReference type="GO" id="GO:0005789">
    <property type="term" value="C:endoplasmic reticulum membrane"/>
    <property type="evidence" value="ECO:0000318"/>
    <property type="project" value="GO_Central"/>
</dbReference>
<feature type="transmembrane region" description="Helical" evidence="10">
    <location>
        <begin position="74"/>
        <end position="93"/>
    </location>
</feature>
<dbReference type="PROSITE" id="PS01188">
    <property type="entry name" value="ELO"/>
    <property type="match status" value="1"/>
</dbReference>
<accession>A0A2G3ANA2</accession>
<comment type="caution">
    <text evidence="11">The sequence shown here is derived from an EMBL/GenBank/DDBJ whole genome shotgun (WGS) entry which is preliminary data.</text>
</comment>
<keyword evidence="4 10" id="KW-0812">Transmembrane</keyword>
<keyword evidence="12" id="KW-1185">Reference proteome</keyword>
<dbReference type="InterPro" id="IPR002076">
    <property type="entry name" value="ELO_fam"/>
</dbReference>
<evidence type="ECO:0000256" key="2">
    <source>
        <dbReference type="ARBA" id="ARBA00022516"/>
    </source>
</evidence>
<dbReference type="PANTHER" id="PTHR11157">
    <property type="entry name" value="FATTY ACID ACYL TRANSFERASE-RELATED"/>
    <property type="match status" value="1"/>
</dbReference>
<protein>
    <submittedName>
        <fullName evidence="11">Uncharacterized protein</fullName>
    </submittedName>
</protein>
<evidence type="ECO:0000256" key="6">
    <source>
        <dbReference type="ARBA" id="ARBA00022989"/>
    </source>
</evidence>
<evidence type="ECO:0000256" key="9">
    <source>
        <dbReference type="ARBA" id="ARBA00023160"/>
    </source>
</evidence>
<keyword evidence="7" id="KW-0443">Lipid metabolism</keyword>
<evidence type="ECO:0000256" key="10">
    <source>
        <dbReference type="SAM" id="Phobius"/>
    </source>
</evidence>
<keyword evidence="5" id="KW-0276">Fatty acid metabolism</keyword>
<dbReference type="EMBL" id="AYRZ02000001">
    <property type="protein sequence ID" value="PHT95643.1"/>
    <property type="molecule type" value="Genomic_DNA"/>
</dbReference>
<dbReference type="Pfam" id="PF01151">
    <property type="entry name" value="ELO"/>
    <property type="match status" value="1"/>
</dbReference>
<dbReference type="GO" id="GO:0034626">
    <property type="term" value="P:fatty acid elongation, polyunsaturated fatty acid"/>
    <property type="evidence" value="ECO:0000318"/>
    <property type="project" value="GO_Central"/>
</dbReference>
<dbReference type="InterPro" id="IPR030457">
    <property type="entry name" value="ELO_CS"/>
</dbReference>
<dbReference type="AlphaFoldDB" id="A0A2G3ANA2"/>
<dbReference type="GO" id="GO:0034625">
    <property type="term" value="P:fatty acid elongation, monounsaturated fatty acid"/>
    <property type="evidence" value="ECO:0000318"/>
    <property type="project" value="GO_Central"/>
</dbReference>
<sequence length="331" mass="38340">METLYSCIHYWLVEHPSISQFEWKQGHNLGSSLLFPIVSIFMYLSLTLFSVHFSQHLYKLSTTTLHRITAVHSLILCLLSFIMLVGCSLSVIHQMPHNDLKWLFCFPANHTLPRGPLYFWANVFYLSKIIEFIDTFLIILSTSRSRRLTFLHVYHHAMTPIIFYLAICNAFSTVHFGVITNTFVHVIMYGYYFFSAIGKKPTWKRIVTNCQIFQFIFYFLCAAAVIYYHLTTEIGCSGCLGTLFCNLTFNTSLLLLFLDFHFKNYSNNIIKDREHKLHRFKSNIWLLGSGTAVSGSLFKNKELAVKKYSQLITAKIPSYSYLATEHKLHAG</sequence>
<reference evidence="11 12" key="1">
    <citation type="journal article" date="2014" name="Nat. Genet.">
        <title>Genome sequence of the hot pepper provides insights into the evolution of pungency in Capsicum species.</title>
        <authorList>
            <person name="Kim S."/>
            <person name="Park M."/>
            <person name="Yeom S.I."/>
            <person name="Kim Y.M."/>
            <person name="Lee J.M."/>
            <person name="Lee H.A."/>
            <person name="Seo E."/>
            <person name="Choi J."/>
            <person name="Cheong K."/>
            <person name="Kim K.T."/>
            <person name="Jung K."/>
            <person name="Lee G.W."/>
            <person name="Oh S.K."/>
            <person name="Bae C."/>
            <person name="Kim S.B."/>
            <person name="Lee H.Y."/>
            <person name="Kim S.Y."/>
            <person name="Kim M.S."/>
            <person name="Kang B.C."/>
            <person name="Jo Y.D."/>
            <person name="Yang H.B."/>
            <person name="Jeong H.J."/>
            <person name="Kang W.H."/>
            <person name="Kwon J.K."/>
            <person name="Shin C."/>
            <person name="Lim J.Y."/>
            <person name="Park J.H."/>
            <person name="Huh J.H."/>
            <person name="Kim J.S."/>
            <person name="Kim B.D."/>
            <person name="Cohen O."/>
            <person name="Paran I."/>
            <person name="Suh M.C."/>
            <person name="Lee S.B."/>
            <person name="Kim Y.K."/>
            <person name="Shin Y."/>
            <person name="Noh S.J."/>
            <person name="Park J."/>
            <person name="Seo Y.S."/>
            <person name="Kwon S.Y."/>
            <person name="Kim H.A."/>
            <person name="Park J.M."/>
            <person name="Kim H.J."/>
            <person name="Choi S.B."/>
            <person name="Bosland P.W."/>
            <person name="Reeves G."/>
            <person name="Jo S.H."/>
            <person name="Lee B.W."/>
            <person name="Cho H.T."/>
            <person name="Choi H.S."/>
            <person name="Lee M.S."/>
            <person name="Yu Y."/>
            <person name="Do Choi Y."/>
            <person name="Park B.S."/>
            <person name="van Deynze A."/>
            <person name="Ashrafi H."/>
            <person name="Hill T."/>
            <person name="Kim W.T."/>
            <person name="Pai H.S."/>
            <person name="Ahn H.K."/>
            <person name="Yeam I."/>
            <person name="Giovannoni J.J."/>
            <person name="Rose J.K."/>
            <person name="Sorensen I."/>
            <person name="Lee S.J."/>
            <person name="Kim R.W."/>
            <person name="Choi I.Y."/>
            <person name="Choi B.S."/>
            <person name="Lim J.S."/>
            <person name="Lee Y.H."/>
            <person name="Choi D."/>
        </authorList>
    </citation>
    <scope>NUCLEOTIDE SEQUENCE [LARGE SCALE GENOMIC DNA]</scope>
    <source>
        <strain evidence="12">cv. CM334</strain>
    </source>
</reference>
<dbReference type="Gramene" id="PHT95643">
    <property type="protein sequence ID" value="PHT95643"/>
    <property type="gene ID" value="T459_03525"/>
</dbReference>
<feature type="transmembrane region" description="Helical" evidence="10">
    <location>
        <begin position="33"/>
        <end position="53"/>
    </location>
</feature>